<name>W8WZW9_CASD6</name>
<protein>
    <submittedName>
        <fullName evidence="2">Uncharacterized protein</fullName>
    </submittedName>
</protein>
<keyword evidence="3" id="KW-1185">Reference proteome</keyword>
<dbReference type="EMBL" id="HG916765">
    <property type="protein sequence ID" value="CDM25139.1"/>
    <property type="molecule type" value="Genomic_DNA"/>
</dbReference>
<dbReference type="Proteomes" id="UP000019805">
    <property type="component" value="Chromosome"/>
</dbReference>
<feature type="region of interest" description="Disordered" evidence="1">
    <location>
        <begin position="65"/>
        <end position="89"/>
    </location>
</feature>
<dbReference type="STRING" id="1437824.BN940_13451"/>
<dbReference type="AlphaFoldDB" id="W8WZW9"/>
<dbReference type="HOGENOM" id="CLU_2449186_0_0_4"/>
<reference evidence="2 3" key="1">
    <citation type="journal article" date="2014" name="BMC Microbiol.">
        <title>The oxygen-independent metabolism of cyclic monoterpenes in Castellaniella defragrans 65Phen.</title>
        <authorList>
            <person name="Petasch J."/>
            <person name="Disch E.M."/>
            <person name="Markert S."/>
            <person name="Becher D."/>
            <person name="Schweder T."/>
            <person name="Huttel B."/>
            <person name="Reinhardt R."/>
            <person name="Harder J."/>
        </authorList>
    </citation>
    <scope>NUCLEOTIDE SEQUENCE [LARGE SCALE GENOMIC DNA]</scope>
    <source>
        <strain evidence="2">65Phen</strain>
    </source>
</reference>
<evidence type="ECO:0000313" key="2">
    <source>
        <dbReference type="EMBL" id="CDM25139.1"/>
    </source>
</evidence>
<sequence>MIAVPWPGRGGLAADRARRHGRTAGHSNFRAAPLLRSASPPGRRAAIPPRCRASVARFRGVAAAPSGHADCFPPWDAATAPPSFTQREA</sequence>
<evidence type="ECO:0000313" key="3">
    <source>
        <dbReference type="Proteomes" id="UP000019805"/>
    </source>
</evidence>
<accession>W8WZW9</accession>
<organism evidence="2 3">
    <name type="scientific">Castellaniella defragrans (strain DSM 12143 / CCUG 39792 / 65Phen)</name>
    <name type="common">Alcaligenes defragrans</name>
    <dbReference type="NCBI Taxonomy" id="1437824"/>
    <lineage>
        <taxon>Bacteria</taxon>
        <taxon>Pseudomonadati</taxon>
        <taxon>Pseudomonadota</taxon>
        <taxon>Betaproteobacteria</taxon>
        <taxon>Burkholderiales</taxon>
        <taxon>Alcaligenaceae</taxon>
        <taxon>Castellaniella</taxon>
    </lineage>
</organism>
<dbReference type="KEGG" id="cdn:BN940_13451"/>
<gene>
    <name evidence="2" type="ORF">BN940_13451</name>
</gene>
<feature type="region of interest" description="Disordered" evidence="1">
    <location>
        <begin position="1"/>
        <end position="47"/>
    </location>
</feature>
<proteinExistence type="predicted"/>
<evidence type="ECO:0000256" key="1">
    <source>
        <dbReference type="SAM" id="MobiDB-lite"/>
    </source>
</evidence>